<dbReference type="InterPro" id="IPR013221">
    <property type="entry name" value="Mur_ligase_cen"/>
</dbReference>
<keyword evidence="8 17" id="KW-0436">Ligase</keyword>
<keyword evidence="12 17" id="KW-0573">Peptidoglycan synthesis</keyword>
<dbReference type="PANTHER" id="PTHR43692:SF1">
    <property type="entry name" value="UDP-N-ACETYLMURAMOYLALANINE--D-GLUTAMATE LIGASE"/>
    <property type="match status" value="1"/>
</dbReference>
<evidence type="ECO:0000259" key="20">
    <source>
        <dbReference type="Pfam" id="PF08245"/>
    </source>
</evidence>
<dbReference type="Pfam" id="PF02875">
    <property type="entry name" value="Mur_ligase_C"/>
    <property type="match status" value="1"/>
</dbReference>
<evidence type="ECO:0000256" key="10">
    <source>
        <dbReference type="ARBA" id="ARBA00022840"/>
    </source>
</evidence>
<dbReference type="SUPFAM" id="SSF53623">
    <property type="entry name" value="MurD-like peptide ligases, catalytic domain"/>
    <property type="match status" value="1"/>
</dbReference>
<keyword evidence="11 17" id="KW-0133">Cell shape</keyword>
<keyword evidence="17 18" id="KW-0131">Cell cycle</keyword>
<evidence type="ECO:0000256" key="12">
    <source>
        <dbReference type="ARBA" id="ARBA00022984"/>
    </source>
</evidence>
<dbReference type="Gene3D" id="3.40.1190.10">
    <property type="entry name" value="Mur-like, catalytic domain"/>
    <property type="match status" value="1"/>
</dbReference>
<dbReference type="Gene3D" id="3.40.50.720">
    <property type="entry name" value="NAD(P)-binding Rossmann-like Domain"/>
    <property type="match status" value="1"/>
</dbReference>
<evidence type="ECO:0000256" key="1">
    <source>
        <dbReference type="ARBA" id="ARBA00002734"/>
    </source>
</evidence>
<dbReference type="InterPro" id="IPR004101">
    <property type="entry name" value="Mur_ligase_C"/>
</dbReference>
<sequence length="453" mass="50032">MKKIVKYKNKKVLVMGLAKSGKAAARLLRKLGAHVVINDRQPLPENSDAKEMVAEGFEVVVGGHPLELLDQNFDFIVKNPGIPYLKVPLLMEALKRQIPVLTEVQLAYDVSEAPFIGITATNGKTTTTTLIYEMLKEGQLNPLIAGNIGEVASLVAEGASQDQVLVTELSSFQLMGIDSFKPQISLLLNITEAHLDYHSDIEEYRQAKLNLIANQTSDQYCVYNADDEVIVKGITQTAATCVPFSLYREVEGAYLSNGSIYFKGEKIIDVDAILLKGEHNLQDVLGAVAVSKLYGCDTASIQRVLMRFSGVRHRLQYVATIAGVDYYNNSKATNVIATQTALNAFDDSIILLAGGLDRQHDLSGLIPYFPKIKMLISFGQTKERFKQLADEYSLPCVAVDTLEEAMDAAVKVAREKDHVLLSPACASWDQYPNFETRGDHFIDLVEKLKNKNL</sequence>
<comment type="subcellular location">
    <subcellularLocation>
        <location evidence="2 17 18">Cytoplasm</location>
    </subcellularLocation>
</comment>
<comment type="similarity">
    <text evidence="4 17">Belongs to the MurCDEF family.</text>
</comment>
<organism evidence="21 22">
    <name type="scientific">Turicibacter faecis</name>
    <dbReference type="NCBI Taxonomy" id="2963365"/>
    <lineage>
        <taxon>Bacteria</taxon>
        <taxon>Bacillati</taxon>
        <taxon>Bacillota</taxon>
        <taxon>Erysipelotrichia</taxon>
        <taxon>Erysipelotrichales</taxon>
        <taxon>Turicibacteraceae</taxon>
        <taxon>Turicibacter</taxon>
    </lineage>
</organism>
<evidence type="ECO:0000313" key="22">
    <source>
        <dbReference type="Proteomes" id="UP001432099"/>
    </source>
</evidence>
<evidence type="ECO:0000256" key="11">
    <source>
        <dbReference type="ARBA" id="ARBA00022960"/>
    </source>
</evidence>
<proteinExistence type="inferred from homology"/>
<dbReference type="EC" id="6.3.2.9" evidence="5 17"/>
<dbReference type="Gene3D" id="3.90.190.20">
    <property type="entry name" value="Mur ligase, C-terminal domain"/>
    <property type="match status" value="1"/>
</dbReference>
<evidence type="ECO:0000256" key="14">
    <source>
        <dbReference type="ARBA" id="ARBA00030398"/>
    </source>
</evidence>
<evidence type="ECO:0000256" key="9">
    <source>
        <dbReference type="ARBA" id="ARBA00022741"/>
    </source>
</evidence>
<reference evidence="21" key="1">
    <citation type="journal article" date="2024" name="Int. J. Syst. Evol. Microbiol.">
        <title>Turicibacter faecis sp. nov., isolated from faeces of heart failure mouse model.</title>
        <authorList>
            <person name="Imamura Y."/>
            <person name="Motooka D."/>
            <person name="Nakajima Y."/>
            <person name="Ito S."/>
            <person name="Kitakaze M."/>
            <person name="Iida T."/>
            <person name="Nakamura S."/>
        </authorList>
    </citation>
    <scope>NUCLEOTIDE SEQUENCE</scope>
    <source>
        <strain evidence="21">TC023</strain>
    </source>
</reference>
<keyword evidence="13 17" id="KW-0961">Cell wall biogenesis/degradation</keyword>
<comment type="caution">
    <text evidence="17">Lacks conserved residue(s) required for the propagation of feature annotation.</text>
</comment>
<keyword evidence="22" id="KW-1185">Reference proteome</keyword>
<dbReference type="InterPro" id="IPR036565">
    <property type="entry name" value="Mur-like_cat_sf"/>
</dbReference>
<evidence type="ECO:0000256" key="6">
    <source>
        <dbReference type="ARBA" id="ARBA00015655"/>
    </source>
</evidence>
<evidence type="ECO:0000256" key="16">
    <source>
        <dbReference type="ARBA" id="ARBA00047632"/>
    </source>
</evidence>
<evidence type="ECO:0000313" key="21">
    <source>
        <dbReference type="EMBL" id="BEH91146.1"/>
    </source>
</evidence>
<evidence type="ECO:0000256" key="18">
    <source>
        <dbReference type="RuleBase" id="RU003664"/>
    </source>
</evidence>
<dbReference type="Proteomes" id="UP001432099">
    <property type="component" value="Chromosome"/>
</dbReference>
<dbReference type="GO" id="GO:0016874">
    <property type="term" value="F:ligase activity"/>
    <property type="evidence" value="ECO:0007669"/>
    <property type="project" value="UniProtKB-KW"/>
</dbReference>
<feature type="domain" description="Mur ligase C-terminal" evidence="19">
    <location>
        <begin position="313"/>
        <end position="425"/>
    </location>
</feature>
<evidence type="ECO:0000256" key="4">
    <source>
        <dbReference type="ARBA" id="ARBA00010416"/>
    </source>
</evidence>
<comment type="function">
    <text evidence="1 17 18">Cell wall formation. Catalyzes the addition of glutamate to the nucleotide precursor UDP-N-acetylmuramoyl-L-alanine (UMA).</text>
</comment>
<feature type="domain" description="Mur ligase central" evidence="20">
    <location>
        <begin position="118"/>
        <end position="290"/>
    </location>
</feature>
<dbReference type="RefSeq" id="WP_161831703.1">
    <property type="nucleotide sequence ID" value="NZ_AP028127.1"/>
</dbReference>
<dbReference type="EMBL" id="AP028127">
    <property type="protein sequence ID" value="BEH91146.1"/>
    <property type="molecule type" value="Genomic_DNA"/>
</dbReference>
<dbReference type="InterPro" id="IPR005762">
    <property type="entry name" value="MurD"/>
</dbReference>
<keyword evidence="10 17" id="KW-0067">ATP-binding</keyword>
<gene>
    <name evidence="17 21" type="primary">murD</name>
    <name evidence="21" type="ORF">T23_12480</name>
</gene>
<evidence type="ECO:0000256" key="3">
    <source>
        <dbReference type="ARBA" id="ARBA00004752"/>
    </source>
</evidence>
<evidence type="ECO:0000256" key="17">
    <source>
        <dbReference type="HAMAP-Rule" id="MF_00639"/>
    </source>
</evidence>
<keyword evidence="7 17" id="KW-0963">Cytoplasm</keyword>
<dbReference type="HAMAP" id="MF_00639">
    <property type="entry name" value="MurD"/>
    <property type="match status" value="1"/>
</dbReference>
<dbReference type="InterPro" id="IPR036615">
    <property type="entry name" value="Mur_ligase_C_dom_sf"/>
</dbReference>
<evidence type="ECO:0000256" key="7">
    <source>
        <dbReference type="ARBA" id="ARBA00022490"/>
    </source>
</evidence>
<dbReference type="PANTHER" id="PTHR43692">
    <property type="entry name" value="UDP-N-ACETYLMURAMOYLALANINE--D-GLUTAMATE LIGASE"/>
    <property type="match status" value="1"/>
</dbReference>
<dbReference type="SUPFAM" id="SSF51984">
    <property type="entry name" value="MurCD N-terminal domain"/>
    <property type="match status" value="1"/>
</dbReference>
<comment type="pathway">
    <text evidence="3 17 18">Cell wall biogenesis; peptidoglycan biosynthesis.</text>
</comment>
<evidence type="ECO:0000256" key="15">
    <source>
        <dbReference type="ARBA" id="ARBA00032324"/>
    </source>
</evidence>
<dbReference type="Pfam" id="PF21799">
    <property type="entry name" value="MurD-like_N"/>
    <property type="match status" value="1"/>
</dbReference>
<evidence type="ECO:0000256" key="13">
    <source>
        <dbReference type="ARBA" id="ARBA00023316"/>
    </source>
</evidence>
<dbReference type="SUPFAM" id="SSF53244">
    <property type="entry name" value="MurD-like peptide ligases, peptide-binding domain"/>
    <property type="match status" value="1"/>
</dbReference>
<evidence type="ECO:0000256" key="8">
    <source>
        <dbReference type="ARBA" id="ARBA00022598"/>
    </source>
</evidence>
<evidence type="ECO:0000256" key="2">
    <source>
        <dbReference type="ARBA" id="ARBA00004496"/>
    </source>
</evidence>
<keyword evidence="17 18" id="KW-0132">Cell division</keyword>
<name>A0ABM8INQ4_9FIRM</name>
<dbReference type="Pfam" id="PF08245">
    <property type="entry name" value="Mur_ligase_M"/>
    <property type="match status" value="1"/>
</dbReference>
<evidence type="ECO:0000256" key="5">
    <source>
        <dbReference type="ARBA" id="ARBA00012212"/>
    </source>
</evidence>
<keyword evidence="9 17" id="KW-0547">Nucleotide-binding</keyword>
<comment type="catalytic activity">
    <reaction evidence="16 17 18">
        <text>UDP-N-acetyl-alpha-D-muramoyl-L-alanine + D-glutamate + ATP = UDP-N-acetyl-alpha-D-muramoyl-L-alanyl-D-glutamate + ADP + phosphate + H(+)</text>
        <dbReference type="Rhea" id="RHEA:16429"/>
        <dbReference type="ChEBI" id="CHEBI:15378"/>
        <dbReference type="ChEBI" id="CHEBI:29986"/>
        <dbReference type="ChEBI" id="CHEBI:30616"/>
        <dbReference type="ChEBI" id="CHEBI:43474"/>
        <dbReference type="ChEBI" id="CHEBI:83898"/>
        <dbReference type="ChEBI" id="CHEBI:83900"/>
        <dbReference type="ChEBI" id="CHEBI:456216"/>
        <dbReference type="EC" id="6.3.2.9"/>
    </reaction>
</comment>
<dbReference type="NCBIfam" id="TIGR01087">
    <property type="entry name" value="murD"/>
    <property type="match status" value="1"/>
</dbReference>
<protein>
    <recommendedName>
        <fullName evidence="6 17">UDP-N-acetylmuramoylalanine--D-glutamate ligase</fullName>
        <ecNumber evidence="5 17">6.3.2.9</ecNumber>
    </recommendedName>
    <alternativeName>
        <fullName evidence="15 17">D-glutamic acid-adding enzyme</fullName>
    </alternativeName>
    <alternativeName>
        <fullName evidence="14 17">UDP-N-acetylmuramoyl-L-alanyl-D-glutamate synthetase</fullName>
    </alternativeName>
</protein>
<accession>A0ABM8INQ4</accession>
<evidence type="ECO:0000259" key="19">
    <source>
        <dbReference type="Pfam" id="PF02875"/>
    </source>
</evidence>